<evidence type="ECO:0000256" key="1">
    <source>
        <dbReference type="SAM" id="Phobius"/>
    </source>
</evidence>
<keyword evidence="1" id="KW-0812">Transmembrane</keyword>
<comment type="caution">
    <text evidence="2">The sequence shown here is derived from an EMBL/GenBank/DDBJ whole genome shotgun (WGS) entry which is preliminary data.</text>
</comment>
<dbReference type="AlphaFoldDB" id="A0A6P2C2D9"/>
<name>A0A6P2C2D9_9ACTN</name>
<sequence length="322" mass="34669">MPEIVTDPDVPGPARRELEQAPMTALIAFADPVPQPGVPGNQVAKQDASTQTRAAARFTAGGSLVLAVLLCCIGLIARQPGLVLMAMFIWLPVAVVAALIGFHDHDEPGQQSLRRRRGEPDPALAYHRRYVVPELDLHDAGLARWRRARDAAKSIQAAEAVRLGLIDTVEIAAVLPYHLWDIVERLALMSATERRLPAILQGVDTNDSDIQAVLGPQRRVHDLAVADVEQRIGRLEEFAALAAKADAARRRKRAIAELADLNPDYEELLIRLGETGNALTVTGHSGDELRAVAAEADDAVRLANEAGRALVIPSAASREAGI</sequence>
<organism evidence="2 3">
    <name type="scientific">Trebonia kvetii</name>
    <dbReference type="NCBI Taxonomy" id="2480626"/>
    <lineage>
        <taxon>Bacteria</taxon>
        <taxon>Bacillati</taxon>
        <taxon>Actinomycetota</taxon>
        <taxon>Actinomycetes</taxon>
        <taxon>Streptosporangiales</taxon>
        <taxon>Treboniaceae</taxon>
        <taxon>Trebonia</taxon>
    </lineage>
</organism>
<evidence type="ECO:0000313" key="2">
    <source>
        <dbReference type="EMBL" id="TVZ05572.1"/>
    </source>
</evidence>
<dbReference type="EMBL" id="RPFW01000002">
    <property type="protein sequence ID" value="TVZ05572.1"/>
    <property type="molecule type" value="Genomic_DNA"/>
</dbReference>
<proteinExistence type="predicted"/>
<keyword evidence="3" id="KW-1185">Reference proteome</keyword>
<keyword evidence="1" id="KW-1133">Transmembrane helix</keyword>
<accession>A0A6P2C2D9</accession>
<feature type="transmembrane region" description="Helical" evidence="1">
    <location>
        <begin position="82"/>
        <end position="102"/>
    </location>
</feature>
<dbReference type="Proteomes" id="UP000460272">
    <property type="component" value="Unassembled WGS sequence"/>
</dbReference>
<keyword evidence="1" id="KW-0472">Membrane</keyword>
<protein>
    <submittedName>
        <fullName evidence="2">Uncharacterized protein</fullName>
    </submittedName>
</protein>
<evidence type="ECO:0000313" key="3">
    <source>
        <dbReference type="Proteomes" id="UP000460272"/>
    </source>
</evidence>
<feature type="transmembrane region" description="Helical" evidence="1">
    <location>
        <begin position="55"/>
        <end position="76"/>
    </location>
</feature>
<dbReference type="OrthoDB" id="3425023at2"/>
<gene>
    <name evidence="2" type="ORF">EAS64_13715</name>
</gene>
<reference evidence="2 3" key="1">
    <citation type="submission" date="2018-11" db="EMBL/GenBank/DDBJ databases">
        <title>Trebonia kvetii gen.nov., sp.nov., a novel acidophilic actinobacterium, and proposal of the new actinobacterial family Treboniaceae fam. nov.</title>
        <authorList>
            <person name="Rapoport D."/>
            <person name="Sagova-Mareckova M."/>
            <person name="Sedlacek I."/>
            <person name="Provaznik J."/>
            <person name="Kralova S."/>
            <person name="Pavlinic D."/>
            <person name="Benes V."/>
            <person name="Kopecky J."/>
        </authorList>
    </citation>
    <scope>NUCLEOTIDE SEQUENCE [LARGE SCALE GENOMIC DNA]</scope>
    <source>
        <strain evidence="2 3">15Tr583</strain>
    </source>
</reference>
<dbReference type="RefSeq" id="WP_145853273.1">
    <property type="nucleotide sequence ID" value="NZ_RPFW01000002.1"/>
</dbReference>